<organism evidence="2 3">
    <name type="scientific">Halorubrum laminariae</name>
    <dbReference type="NCBI Taxonomy" id="1433523"/>
    <lineage>
        <taxon>Archaea</taxon>
        <taxon>Methanobacteriati</taxon>
        <taxon>Methanobacteriota</taxon>
        <taxon>Stenosarchaea group</taxon>
        <taxon>Halobacteria</taxon>
        <taxon>Halobacteriales</taxon>
        <taxon>Haloferacaceae</taxon>
        <taxon>Halorubrum</taxon>
    </lineage>
</organism>
<gene>
    <name evidence="2" type="ORF">ACFR9T_00150</name>
</gene>
<keyword evidence="1" id="KW-0812">Transmembrane</keyword>
<accession>A0ABD6BX65</accession>
<dbReference type="Pfam" id="PF05437">
    <property type="entry name" value="AzlD"/>
    <property type="match status" value="1"/>
</dbReference>
<dbReference type="InterPro" id="IPR008407">
    <property type="entry name" value="Brnchd-chn_aa_trnsp_AzlD"/>
</dbReference>
<evidence type="ECO:0000256" key="1">
    <source>
        <dbReference type="SAM" id="Phobius"/>
    </source>
</evidence>
<keyword evidence="3" id="KW-1185">Reference proteome</keyword>
<feature type="transmembrane region" description="Helical" evidence="1">
    <location>
        <begin position="27"/>
        <end position="49"/>
    </location>
</feature>
<keyword evidence="1" id="KW-1133">Transmembrane helix</keyword>
<feature type="transmembrane region" description="Helical" evidence="1">
    <location>
        <begin position="70"/>
        <end position="91"/>
    </location>
</feature>
<dbReference type="EMBL" id="JBHUDB010000001">
    <property type="protein sequence ID" value="MFD1569019.1"/>
    <property type="molecule type" value="Genomic_DNA"/>
</dbReference>
<dbReference type="AlphaFoldDB" id="A0ABD6BX65"/>
<evidence type="ECO:0000313" key="3">
    <source>
        <dbReference type="Proteomes" id="UP001597185"/>
    </source>
</evidence>
<name>A0ABD6BX65_9EURY</name>
<comment type="caution">
    <text evidence="2">The sequence shown here is derived from an EMBL/GenBank/DDBJ whole genome shotgun (WGS) entry which is preliminary data.</text>
</comment>
<dbReference type="Proteomes" id="UP001597185">
    <property type="component" value="Unassembled WGS sequence"/>
</dbReference>
<evidence type="ECO:0000313" key="2">
    <source>
        <dbReference type="EMBL" id="MFD1569019.1"/>
    </source>
</evidence>
<dbReference type="RefSeq" id="WP_256418548.1">
    <property type="nucleotide sequence ID" value="NZ_JANHDL010000006.1"/>
</dbReference>
<proteinExistence type="predicted"/>
<feature type="transmembrane region" description="Helical" evidence="1">
    <location>
        <begin position="111"/>
        <end position="129"/>
    </location>
</feature>
<sequence length="131" mass="13970">MTGVALTHAVLAQGVLAQGLFSGSLDVWIAITAIGVATYGFRLSFIHLFGRIDEVPPSVKRPLRYVPPAVLAALVFPDFVTLEPSAVATLADERLIAGAVAGAVAWRTENVFATITVGMVVLWLFRFVVFA</sequence>
<keyword evidence="1" id="KW-0472">Membrane</keyword>
<reference evidence="2 3" key="1">
    <citation type="journal article" date="2019" name="Int. J. Syst. Evol. Microbiol.">
        <title>The Global Catalogue of Microorganisms (GCM) 10K type strain sequencing project: providing services to taxonomists for standard genome sequencing and annotation.</title>
        <authorList>
            <consortium name="The Broad Institute Genomics Platform"/>
            <consortium name="The Broad Institute Genome Sequencing Center for Infectious Disease"/>
            <person name="Wu L."/>
            <person name="Ma J."/>
        </authorList>
    </citation>
    <scope>NUCLEOTIDE SEQUENCE [LARGE SCALE GENOMIC DNA]</scope>
    <source>
        <strain evidence="2 3">CGMCC 1.12689</strain>
    </source>
</reference>
<protein>
    <submittedName>
        <fullName evidence="2">AzlD domain-containing protein</fullName>
    </submittedName>
</protein>